<protein>
    <submittedName>
        <fullName evidence="2">Uncharacterized protein</fullName>
    </submittedName>
</protein>
<organism evidence="2 3">
    <name type="scientific">Prorocentrum cordatum</name>
    <dbReference type="NCBI Taxonomy" id="2364126"/>
    <lineage>
        <taxon>Eukaryota</taxon>
        <taxon>Sar</taxon>
        <taxon>Alveolata</taxon>
        <taxon>Dinophyceae</taxon>
        <taxon>Prorocentrales</taxon>
        <taxon>Prorocentraceae</taxon>
        <taxon>Prorocentrum</taxon>
    </lineage>
</organism>
<feature type="region of interest" description="Disordered" evidence="1">
    <location>
        <begin position="1"/>
        <end position="64"/>
    </location>
</feature>
<dbReference type="EMBL" id="CAUYUJ010004831">
    <property type="protein sequence ID" value="CAK0811130.1"/>
    <property type="molecule type" value="Genomic_DNA"/>
</dbReference>
<evidence type="ECO:0000313" key="2">
    <source>
        <dbReference type="EMBL" id="CAK0811130.1"/>
    </source>
</evidence>
<comment type="caution">
    <text evidence="2">The sequence shown here is derived from an EMBL/GenBank/DDBJ whole genome shotgun (WGS) entry which is preliminary data.</text>
</comment>
<feature type="non-terminal residue" evidence="2">
    <location>
        <position position="146"/>
    </location>
</feature>
<name>A0ABN9R0Z0_9DINO</name>
<proteinExistence type="predicted"/>
<evidence type="ECO:0000313" key="3">
    <source>
        <dbReference type="Proteomes" id="UP001189429"/>
    </source>
</evidence>
<keyword evidence="3" id="KW-1185">Reference proteome</keyword>
<reference evidence="2" key="1">
    <citation type="submission" date="2023-10" db="EMBL/GenBank/DDBJ databases">
        <authorList>
            <person name="Chen Y."/>
            <person name="Shah S."/>
            <person name="Dougan E. K."/>
            <person name="Thang M."/>
            <person name="Chan C."/>
        </authorList>
    </citation>
    <scope>NUCLEOTIDE SEQUENCE [LARGE SCALE GENOMIC DNA]</scope>
</reference>
<accession>A0ABN9R0Z0</accession>
<feature type="compositionally biased region" description="Gly residues" evidence="1">
    <location>
        <begin position="27"/>
        <end position="44"/>
    </location>
</feature>
<gene>
    <name evidence="2" type="ORF">PCOR1329_LOCUS15858</name>
</gene>
<dbReference type="Proteomes" id="UP001189429">
    <property type="component" value="Unassembled WGS sequence"/>
</dbReference>
<sequence length="146" mass="14622">MVALNRAQIQEGGGRREEEEEEEGEEGGGGGGGGGSRAHSGGTGRAVARLRNGVDDLTPRSRAGWSPLRSAMLEDCLPSGPVCRAVCRGAVRGRCGGGACSGPPPGRGSSSCGPWPARLRCGAPCAADRAPRGRAPHGGAAFPCSC</sequence>
<evidence type="ECO:0000256" key="1">
    <source>
        <dbReference type="SAM" id="MobiDB-lite"/>
    </source>
</evidence>